<name>A0ABU2L0N1_9ACTN</name>
<dbReference type="Proteomes" id="UP001183226">
    <property type="component" value="Unassembled WGS sequence"/>
</dbReference>
<sequence>MSAAYVRRTYSVPAKRGMRVTVDGQPGVITSFRGGQLNVRLDGQRHPVPAHPTWRVEYLTEDAAG</sequence>
<keyword evidence="2" id="KW-1185">Reference proteome</keyword>
<dbReference type="RefSeq" id="WP_311547600.1">
    <property type="nucleotide sequence ID" value="NZ_JAVREK010000035.1"/>
</dbReference>
<protein>
    <recommendedName>
        <fullName evidence="3">DUF1918 domain-containing protein</fullName>
    </recommendedName>
</protein>
<evidence type="ECO:0000313" key="1">
    <source>
        <dbReference type="EMBL" id="MDT0305085.1"/>
    </source>
</evidence>
<dbReference type="EMBL" id="JAVREK010000035">
    <property type="protein sequence ID" value="MDT0305085.1"/>
    <property type="molecule type" value="Genomic_DNA"/>
</dbReference>
<proteinExistence type="predicted"/>
<reference evidence="2" key="1">
    <citation type="submission" date="2023-07" db="EMBL/GenBank/DDBJ databases">
        <title>30 novel species of actinomycetes from the DSMZ collection.</title>
        <authorList>
            <person name="Nouioui I."/>
        </authorList>
    </citation>
    <scope>NUCLEOTIDE SEQUENCE [LARGE SCALE GENOMIC DNA]</scope>
    <source>
        <strain evidence="2">DSM 45055</strain>
    </source>
</reference>
<gene>
    <name evidence="1" type="ORF">RM446_23425</name>
</gene>
<evidence type="ECO:0000313" key="2">
    <source>
        <dbReference type="Proteomes" id="UP001183226"/>
    </source>
</evidence>
<organism evidence="1 2">
    <name type="scientific">Streptomonospora wellingtoniae</name>
    <dbReference type="NCBI Taxonomy" id="3075544"/>
    <lineage>
        <taxon>Bacteria</taxon>
        <taxon>Bacillati</taxon>
        <taxon>Actinomycetota</taxon>
        <taxon>Actinomycetes</taxon>
        <taxon>Streptosporangiales</taxon>
        <taxon>Nocardiopsidaceae</taxon>
        <taxon>Streptomonospora</taxon>
    </lineage>
</organism>
<evidence type="ECO:0008006" key="3">
    <source>
        <dbReference type="Google" id="ProtNLM"/>
    </source>
</evidence>
<comment type="caution">
    <text evidence="1">The sequence shown here is derived from an EMBL/GenBank/DDBJ whole genome shotgun (WGS) entry which is preliminary data.</text>
</comment>
<accession>A0ABU2L0N1</accession>